<keyword evidence="4" id="KW-1015">Disulfide bond</keyword>
<keyword evidence="5" id="KW-0676">Redox-active center</keyword>
<dbReference type="AlphaFoldDB" id="A0A4Y6PZ28"/>
<evidence type="ECO:0000256" key="5">
    <source>
        <dbReference type="ARBA" id="ARBA00023284"/>
    </source>
</evidence>
<reference evidence="8 9" key="1">
    <citation type="submission" date="2019-06" db="EMBL/GenBank/DDBJ databases">
        <title>Persicimonas caeni gen. nov., sp. nov., a predatory bacterium isolated from solar saltern.</title>
        <authorList>
            <person name="Wang S."/>
        </authorList>
    </citation>
    <scope>NUCLEOTIDE SEQUENCE [LARGE SCALE GENOMIC DNA]</scope>
    <source>
        <strain evidence="8 9">YN101</strain>
    </source>
</reference>
<dbReference type="OrthoDB" id="9790390at2"/>
<dbReference type="CDD" id="cd02947">
    <property type="entry name" value="TRX_family"/>
    <property type="match status" value="1"/>
</dbReference>
<organism evidence="8 9">
    <name type="scientific">Persicimonas caeni</name>
    <dbReference type="NCBI Taxonomy" id="2292766"/>
    <lineage>
        <taxon>Bacteria</taxon>
        <taxon>Deltaproteobacteria</taxon>
        <taxon>Bradymonadales</taxon>
        <taxon>Bradymonadaceae</taxon>
        <taxon>Persicimonas</taxon>
    </lineage>
</organism>
<keyword evidence="2" id="KW-0813">Transport</keyword>
<protein>
    <recommendedName>
        <fullName evidence="6">Thioredoxin</fullName>
    </recommendedName>
</protein>
<evidence type="ECO:0000256" key="2">
    <source>
        <dbReference type="ARBA" id="ARBA00022448"/>
    </source>
</evidence>
<evidence type="ECO:0000313" key="9">
    <source>
        <dbReference type="Proteomes" id="UP000315995"/>
    </source>
</evidence>
<gene>
    <name evidence="8" type="primary">trxA</name>
    <name evidence="8" type="ORF">FIV42_20265</name>
</gene>
<dbReference type="NCBIfam" id="TIGR01068">
    <property type="entry name" value="thioredoxin"/>
    <property type="match status" value="1"/>
</dbReference>
<evidence type="ECO:0000259" key="7">
    <source>
        <dbReference type="PROSITE" id="PS51352"/>
    </source>
</evidence>
<dbReference type="InterPro" id="IPR017937">
    <property type="entry name" value="Thioredoxin_CS"/>
</dbReference>
<name>A0A4Y6PZ28_PERCE</name>
<dbReference type="PANTHER" id="PTHR45663">
    <property type="entry name" value="GEO12009P1"/>
    <property type="match status" value="1"/>
</dbReference>
<dbReference type="GO" id="GO:0015035">
    <property type="term" value="F:protein-disulfide reductase activity"/>
    <property type="evidence" value="ECO:0007669"/>
    <property type="project" value="UniProtKB-UniRule"/>
</dbReference>
<proteinExistence type="inferred from homology"/>
<dbReference type="Pfam" id="PF00085">
    <property type="entry name" value="Thioredoxin"/>
    <property type="match status" value="1"/>
</dbReference>
<evidence type="ECO:0000256" key="6">
    <source>
        <dbReference type="NCBIfam" id="TIGR01068"/>
    </source>
</evidence>
<dbReference type="PRINTS" id="PR00421">
    <property type="entry name" value="THIOREDOXIN"/>
</dbReference>
<evidence type="ECO:0000313" key="8">
    <source>
        <dbReference type="EMBL" id="QDG52995.1"/>
    </source>
</evidence>
<evidence type="ECO:0000256" key="4">
    <source>
        <dbReference type="ARBA" id="ARBA00023157"/>
    </source>
</evidence>
<accession>A0A5B8YBD1</accession>
<evidence type="ECO:0000256" key="1">
    <source>
        <dbReference type="ARBA" id="ARBA00008987"/>
    </source>
</evidence>
<dbReference type="InterPro" id="IPR013766">
    <property type="entry name" value="Thioredoxin_domain"/>
</dbReference>
<dbReference type="PANTHER" id="PTHR45663:SF11">
    <property type="entry name" value="GEO12009P1"/>
    <property type="match status" value="1"/>
</dbReference>
<evidence type="ECO:0000256" key="3">
    <source>
        <dbReference type="ARBA" id="ARBA00022982"/>
    </source>
</evidence>
<dbReference type="GO" id="GO:0005737">
    <property type="term" value="C:cytoplasm"/>
    <property type="evidence" value="ECO:0007669"/>
    <property type="project" value="TreeGrafter"/>
</dbReference>
<keyword evidence="9" id="KW-1185">Reference proteome</keyword>
<dbReference type="Proteomes" id="UP000315995">
    <property type="component" value="Chromosome"/>
</dbReference>
<dbReference type="InterPro" id="IPR036249">
    <property type="entry name" value="Thioredoxin-like_sf"/>
</dbReference>
<dbReference type="PROSITE" id="PS00194">
    <property type="entry name" value="THIOREDOXIN_1"/>
    <property type="match status" value="1"/>
</dbReference>
<accession>A0A4Y6PZ28</accession>
<dbReference type="EMBL" id="CP041186">
    <property type="protein sequence ID" value="QDG52995.1"/>
    <property type="molecule type" value="Genomic_DNA"/>
</dbReference>
<dbReference type="Gene3D" id="3.40.30.10">
    <property type="entry name" value="Glutaredoxin"/>
    <property type="match status" value="1"/>
</dbReference>
<dbReference type="SUPFAM" id="SSF52833">
    <property type="entry name" value="Thioredoxin-like"/>
    <property type="match status" value="1"/>
</dbReference>
<comment type="similarity">
    <text evidence="1">Belongs to the thioredoxin family.</text>
</comment>
<feature type="domain" description="Thioredoxin" evidence="7">
    <location>
        <begin position="1"/>
        <end position="111"/>
    </location>
</feature>
<dbReference type="PROSITE" id="PS51352">
    <property type="entry name" value="THIOREDOXIN_2"/>
    <property type="match status" value="1"/>
</dbReference>
<dbReference type="RefSeq" id="WP_141199456.1">
    <property type="nucleotide sequence ID" value="NZ_CP041186.1"/>
</dbReference>
<sequence>MSEHTIDLTSKSQLERLMREGGGSAIIDFWAPWCGPCKAMAPHFDAAAEQMADEPVTFYKLNTQDHPQLAQRFNVRSIPTLMLIHDGEVLDVIVGAQDANKLAKRAKWLLSKARGEGFLSRLFG</sequence>
<dbReference type="InterPro" id="IPR005746">
    <property type="entry name" value="Thioredoxin"/>
</dbReference>
<keyword evidence="3" id="KW-0249">Electron transport</keyword>